<dbReference type="Proteomes" id="UP000663722">
    <property type="component" value="Chromosome"/>
</dbReference>
<evidence type="ECO:0000313" key="2">
    <source>
        <dbReference type="EMBL" id="QTA87441.1"/>
    </source>
</evidence>
<gene>
    <name evidence="2" type="ORF">dnm_034750</name>
</gene>
<dbReference type="AlphaFoldDB" id="A0A975BL77"/>
<dbReference type="KEGG" id="dmm:dnm_034750"/>
<organism evidence="2 3">
    <name type="scientific">Desulfonema magnum</name>
    <dbReference type="NCBI Taxonomy" id="45655"/>
    <lineage>
        <taxon>Bacteria</taxon>
        <taxon>Pseudomonadati</taxon>
        <taxon>Thermodesulfobacteriota</taxon>
        <taxon>Desulfobacteria</taxon>
        <taxon>Desulfobacterales</taxon>
        <taxon>Desulfococcaceae</taxon>
        <taxon>Desulfonema</taxon>
    </lineage>
</organism>
<protein>
    <submittedName>
        <fullName evidence="2">Uncharacterized protein</fullName>
    </submittedName>
</protein>
<dbReference type="PANTHER" id="PTHR34204:SF2">
    <property type="entry name" value="RNA-BINDING ASCH DOMAIN PROTEIN"/>
    <property type="match status" value="1"/>
</dbReference>
<feature type="region of interest" description="Disordered" evidence="1">
    <location>
        <begin position="28"/>
        <end position="48"/>
    </location>
</feature>
<keyword evidence="3" id="KW-1185">Reference proteome</keyword>
<accession>A0A975BL77</accession>
<dbReference type="RefSeq" id="WP_207682625.1">
    <property type="nucleotide sequence ID" value="NZ_CP061800.1"/>
</dbReference>
<evidence type="ECO:0000313" key="3">
    <source>
        <dbReference type="Proteomes" id="UP000663722"/>
    </source>
</evidence>
<sequence>MKKLERFSKDDLLMSAGLPNRSELTKAGRALQKHGNRTSSAFPKVSGNPEEIDRVAQGVVKAILNTPNCSHTCRRHARFGEITDIRTPDGRGIRYDADGNFIGFLEP</sequence>
<name>A0A975BL77_9BACT</name>
<reference evidence="2" key="1">
    <citation type="journal article" date="2021" name="Microb. Physiol.">
        <title>Proteogenomic Insights into the Physiology of Marine, Sulfate-Reducing, Filamentous Desulfonema limicola and Desulfonema magnum.</title>
        <authorList>
            <person name="Schnaars V."/>
            <person name="Wohlbrand L."/>
            <person name="Scheve S."/>
            <person name="Hinrichs C."/>
            <person name="Reinhardt R."/>
            <person name="Rabus R."/>
        </authorList>
    </citation>
    <scope>NUCLEOTIDE SEQUENCE</scope>
    <source>
        <strain evidence="2">4be13</strain>
    </source>
</reference>
<evidence type="ECO:0000256" key="1">
    <source>
        <dbReference type="SAM" id="MobiDB-lite"/>
    </source>
</evidence>
<dbReference type="EMBL" id="CP061800">
    <property type="protein sequence ID" value="QTA87441.1"/>
    <property type="molecule type" value="Genomic_DNA"/>
</dbReference>
<proteinExistence type="predicted"/>
<dbReference type="PANTHER" id="PTHR34204">
    <property type="entry name" value="RNA-BINDING ASCH DOMAIN PROTEIN"/>
    <property type="match status" value="1"/>
</dbReference>